<reference evidence="10" key="1">
    <citation type="journal article" date="2019" name="Int. J. Syst. Evol. Microbiol.">
        <title>The Global Catalogue of Microorganisms (GCM) 10K type strain sequencing project: providing services to taxonomists for standard genome sequencing and annotation.</title>
        <authorList>
            <consortium name="The Broad Institute Genomics Platform"/>
            <consortium name="The Broad Institute Genome Sequencing Center for Infectious Disease"/>
            <person name="Wu L."/>
            <person name="Ma J."/>
        </authorList>
    </citation>
    <scope>NUCLEOTIDE SEQUENCE [LARGE SCALE GENOMIC DNA]</scope>
    <source>
        <strain evidence="10">JCM 30742</strain>
    </source>
</reference>
<evidence type="ECO:0000256" key="3">
    <source>
        <dbReference type="ARBA" id="ARBA00022679"/>
    </source>
</evidence>
<evidence type="ECO:0000256" key="1">
    <source>
        <dbReference type="ARBA" id="ARBA00004141"/>
    </source>
</evidence>
<dbReference type="RefSeq" id="WP_345148723.1">
    <property type="nucleotide sequence ID" value="NZ_BAABEO010000008.1"/>
</dbReference>
<feature type="transmembrane region" description="Helical" evidence="7">
    <location>
        <begin position="302"/>
        <end position="323"/>
    </location>
</feature>
<keyword evidence="4 7" id="KW-0812">Transmembrane</keyword>
<dbReference type="EMBL" id="BAABEO010000008">
    <property type="protein sequence ID" value="GAA3672458.1"/>
    <property type="molecule type" value="Genomic_DNA"/>
</dbReference>
<evidence type="ECO:0000256" key="7">
    <source>
        <dbReference type="SAM" id="Phobius"/>
    </source>
</evidence>
<dbReference type="PANTHER" id="PTHR30576">
    <property type="entry name" value="COLANIC BIOSYNTHESIS UDP-GLUCOSE LIPID CARRIER TRANSFERASE"/>
    <property type="match status" value="1"/>
</dbReference>
<keyword evidence="5 7" id="KW-1133">Transmembrane helix</keyword>
<proteinExistence type="inferred from homology"/>
<sequence length="490" mass="54047">MQTLEPAAWTRQATPQPWQQSLPRALRLIDAGVIAVSMALAQILRFGTDTSVTLNGSARLNYWLVTALIIFSWWIMLEAWGSRDPKVFGAGPEEYKRVAVASLYLFGLIAIVSYALELPTARGYVGAALPAGVVLLLFSRWLIRRWLIHQRENGLLIRRLLLVGGPSAVEHLHRHLTATPAAGYIPVAAVLPGYEAFSPTGNELPLPVAGTGSETQDLLQAIEEHQADAIAISAGSALKPRTIRRLGWELQERGISMIMAPALTDIAGPRIHTQPVAGLPLIHVSTPKLEGPRAVVKRSFDILGAGLVLLILSPLLLVVAVAVRLDSSGPTFFHQERIGKDGAAFRMHKFRSMVVDAEARLAALRQADEGNGVLFKMREDPRITRLGAFIRRYSIDELPQLWNVLVGEMSMVGPRPPLPAEVDTYEKYVHRRLMVKPGITGLWQVSGRSDLSWEESVRLDLYYVENWSLMQDLLILLRTAKAVVAKDGAY</sequence>
<comment type="similarity">
    <text evidence="2">Belongs to the bacterial sugar transferase family.</text>
</comment>
<feature type="transmembrane region" description="Helical" evidence="7">
    <location>
        <begin position="122"/>
        <end position="143"/>
    </location>
</feature>
<dbReference type="Pfam" id="PF02397">
    <property type="entry name" value="Bac_transf"/>
    <property type="match status" value="1"/>
</dbReference>
<evidence type="ECO:0000313" key="9">
    <source>
        <dbReference type="EMBL" id="GAA3672458.1"/>
    </source>
</evidence>
<comment type="subcellular location">
    <subcellularLocation>
        <location evidence="1">Membrane</location>
        <topology evidence="1">Multi-pass membrane protein</topology>
    </subcellularLocation>
</comment>
<protein>
    <submittedName>
        <fullName evidence="9">Sugar transferase</fullName>
    </submittedName>
</protein>
<dbReference type="InterPro" id="IPR003362">
    <property type="entry name" value="Bact_transf"/>
</dbReference>
<dbReference type="InterPro" id="IPR017475">
    <property type="entry name" value="EPS_sugar_tfrase"/>
</dbReference>
<dbReference type="GO" id="GO:0016740">
    <property type="term" value="F:transferase activity"/>
    <property type="evidence" value="ECO:0007669"/>
    <property type="project" value="UniProtKB-KW"/>
</dbReference>
<evidence type="ECO:0000256" key="4">
    <source>
        <dbReference type="ARBA" id="ARBA00022692"/>
    </source>
</evidence>
<comment type="caution">
    <text evidence="9">The sequence shown here is derived from an EMBL/GenBank/DDBJ whole genome shotgun (WGS) entry which is preliminary data.</text>
</comment>
<evidence type="ECO:0000256" key="6">
    <source>
        <dbReference type="ARBA" id="ARBA00023136"/>
    </source>
</evidence>
<keyword evidence="3 9" id="KW-0808">Transferase</keyword>
<evidence type="ECO:0000256" key="2">
    <source>
        <dbReference type="ARBA" id="ARBA00006464"/>
    </source>
</evidence>
<dbReference type="Proteomes" id="UP001500752">
    <property type="component" value="Unassembled WGS sequence"/>
</dbReference>
<name>A0ABP7BX69_9MICC</name>
<dbReference type="PANTHER" id="PTHR30576:SF10">
    <property type="entry name" value="SLL5057 PROTEIN"/>
    <property type="match status" value="1"/>
</dbReference>
<feature type="transmembrane region" description="Helical" evidence="7">
    <location>
        <begin position="60"/>
        <end position="77"/>
    </location>
</feature>
<evidence type="ECO:0000313" key="10">
    <source>
        <dbReference type="Proteomes" id="UP001500752"/>
    </source>
</evidence>
<keyword evidence="10" id="KW-1185">Reference proteome</keyword>
<feature type="transmembrane region" description="Helical" evidence="7">
    <location>
        <begin position="28"/>
        <end position="48"/>
    </location>
</feature>
<gene>
    <name evidence="9" type="ORF">GCM10023081_08500</name>
</gene>
<evidence type="ECO:0000256" key="5">
    <source>
        <dbReference type="ARBA" id="ARBA00022989"/>
    </source>
</evidence>
<keyword evidence="6 7" id="KW-0472">Membrane</keyword>
<feature type="transmembrane region" description="Helical" evidence="7">
    <location>
        <begin position="98"/>
        <end position="116"/>
    </location>
</feature>
<dbReference type="NCBIfam" id="TIGR03025">
    <property type="entry name" value="EPS_sugtrans"/>
    <property type="match status" value="1"/>
</dbReference>
<organism evidence="9 10">
    <name type="scientific">Arthrobacter ginkgonis</name>
    <dbReference type="NCBI Taxonomy" id="1630594"/>
    <lineage>
        <taxon>Bacteria</taxon>
        <taxon>Bacillati</taxon>
        <taxon>Actinomycetota</taxon>
        <taxon>Actinomycetes</taxon>
        <taxon>Micrococcales</taxon>
        <taxon>Micrococcaceae</taxon>
        <taxon>Arthrobacter</taxon>
    </lineage>
</organism>
<evidence type="ECO:0000259" key="8">
    <source>
        <dbReference type="Pfam" id="PF02397"/>
    </source>
</evidence>
<feature type="domain" description="Bacterial sugar transferase" evidence="8">
    <location>
        <begin position="297"/>
        <end position="484"/>
    </location>
</feature>
<accession>A0ABP7BX69</accession>